<name>A0A0F9BJN6_9ZZZZ</name>
<organism evidence="2">
    <name type="scientific">marine sediment metagenome</name>
    <dbReference type="NCBI Taxonomy" id="412755"/>
    <lineage>
        <taxon>unclassified sequences</taxon>
        <taxon>metagenomes</taxon>
        <taxon>ecological metagenomes</taxon>
    </lineage>
</organism>
<proteinExistence type="predicted"/>
<feature type="region of interest" description="Disordered" evidence="1">
    <location>
        <begin position="244"/>
        <end position="279"/>
    </location>
</feature>
<protein>
    <submittedName>
        <fullName evidence="2">Uncharacterized protein</fullName>
    </submittedName>
</protein>
<dbReference type="AlphaFoldDB" id="A0A0F9BJN6"/>
<feature type="non-terminal residue" evidence="2">
    <location>
        <position position="1"/>
    </location>
</feature>
<comment type="caution">
    <text evidence="2">The sequence shown here is derived from an EMBL/GenBank/DDBJ whole genome shotgun (WGS) entry which is preliminary data.</text>
</comment>
<dbReference type="EMBL" id="LAZR01048931">
    <property type="protein sequence ID" value="KKK90804.1"/>
    <property type="molecule type" value="Genomic_DNA"/>
</dbReference>
<sequence length="279" mass="31259">GEKLPGKPIYRLGNVLALQVGEELEPIKAPDIIGSMRFFQGMLGGVLQRATLTHVEWGNLQFQLSNVALATLGTAARQVYSPRLHTMERFKRKLEREIRSQFIRFDMTADIGRTGNKHTYTKADLEGDYTVDFEYLTALPEEIAASYGLADMAKAGNWMDDKTIRRVILKYRDPDDISEKVMVQQAQRVSKALALFTMAKALDEQAESEKRPELKDQAKILLIEVGQTLEGRTGEALAQITGMEVPKAKQIEQAPTLPKAPSTREQERPGVSELEEVEV</sequence>
<evidence type="ECO:0000256" key="1">
    <source>
        <dbReference type="SAM" id="MobiDB-lite"/>
    </source>
</evidence>
<reference evidence="2" key="1">
    <citation type="journal article" date="2015" name="Nature">
        <title>Complex archaea that bridge the gap between prokaryotes and eukaryotes.</title>
        <authorList>
            <person name="Spang A."/>
            <person name="Saw J.H."/>
            <person name="Jorgensen S.L."/>
            <person name="Zaremba-Niedzwiedzka K."/>
            <person name="Martijn J."/>
            <person name="Lind A.E."/>
            <person name="van Eijk R."/>
            <person name="Schleper C."/>
            <person name="Guy L."/>
            <person name="Ettema T.J."/>
        </authorList>
    </citation>
    <scope>NUCLEOTIDE SEQUENCE</scope>
</reference>
<evidence type="ECO:0000313" key="2">
    <source>
        <dbReference type="EMBL" id="KKK90804.1"/>
    </source>
</evidence>
<gene>
    <name evidence="2" type="ORF">LCGC14_2719290</name>
</gene>
<accession>A0A0F9BJN6</accession>